<evidence type="ECO:0000313" key="3">
    <source>
        <dbReference type="Proteomes" id="UP000571183"/>
    </source>
</evidence>
<organism evidence="2 3">
    <name type="scientific">Canibacter oris</name>
    <dbReference type="NCBI Taxonomy" id="1365628"/>
    <lineage>
        <taxon>Bacteria</taxon>
        <taxon>Bacillati</taxon>
        <taxon>Actinomycetota</taxon>
        <taxon>Actinomycetes</taxon>
        <taxon>Micrococcales</taxon>
        <taxon>Microbacteriaceae</taxon>
        <taxon>Canibacter</taxon>
    </lineage>
</organism>
<feature type="transmembrane region" description="Helical" evidence="1">
    <location>
        <begin position="96"/>
        <end position="116"/>
    </location>
</feature>
<dbReference type="EMBL" id="JACIFD010000006">
    <property type="protein sequence ID" value="MBB4071491.1"/>
    <property type="molecule type" value="Genomic_DNA"/>
</dbReference>
<dbReference type="Proteomes" id="UP000571183">
    <property type="component" value="Unassembled WGS sequence"/>
</dbReference>
<evidence type="ECO:0000313" key="2">
    <source>
        <dbReference type="EMBL" id="MBB4071491.1"/>
    </source>
</evidence>
<sequence length="126" mass="13621">MRQTTLERIVFAVAPVLCLLLSFVLPLSIVSSLVLFVVCGIWLLRSRYYSSSQKILLLSFWLVAAGATVGFFYSFGEAVTAADTGALTATTQTLPWVFAALAALIIIVNLFYGLLLRQQEAVAAAS</sequence>
<dbReference type="AlphaFoldDB" id="A0A840DDF8"/>
<feature type="transmembrane region" description="Helical" evidence="1">
    <location>
        <begin position="55"/>
        <end position="76"/>
    </location>
</feature>
<reference evidence="2" key="1">
    <citation type="submission" date="2020-08" db="EMBL/GenBank/DDBJ databases">
        <title>Sequencing the genomes of 1000 actinobacteria strains.</title>
        <authorList>
            <person name="Klenk H.-P."/>
        </authorList>
    </citation>
    <scope>NUCLEOTIDE SEQUENCE [LARGE SCALE GENOMIC DNA]</scope>
    <source>
        <strain evidence="2">DSM 27064</strain>
    </source>
</reference>
<feature type="transmembrane region" description="Helical" evidence="1">
    <location>
        <begin position="12"/>
        <end position="43"/>
    </location>
</feature>
<keyword evidence="1" id="KW-0472">Membrane</keyword>
<comment type="caution">
    <text evidence="2">The sequence shown here is derived from an EMBL/GenBank/DDBJ whole genome shotgun (WGS) entry which is preliminary data.</text>
</comment>
<keyword evidence="1" id="KW-0812">Transmembrane</keyword>
<protein>
    <submittedName>
        <fullName evidence="2">Type III secretory pathway component EscS</fullName>
    </submittedName>
</protein>
<proteinExistence type="predicted"/>
<accession>A0A840DDF8</accession>
<evidence type="ECO:0000256" key="1">
    <source>
        <dbReference type="SAM" id="Phobius"/>
    </source>
</evidence>
<name>A0A840DDF8_9MICO</name>
<dbReference type="RefSeq" id="WP_183304547.1">
    <property type="nucleotide sequence ID" value="NZ_JACIFD010000006.1"/>
</dbReference>
<keyword evidence="1" id="KW-1133">Transmembrane helix</keyword>
<gene>
    <name evidence="2" type="ORF">F5897_000795</name>
</gene>
<keyword evidence="3" id="KW-1185">Reference proteome</keyword>